<keyword evidence="2" id="KW-1185">Reference proteome</keyword>
<name>A0AAE0YEJ2_9GAST</name>
<evidence type="ECO:0000313" key="1">
    <source>
        <dbReference type="EMBL" id="KAK3742661.1"/>
    </source>
</evidence>
<dbReference type="Proteomes" id="UP001283361">
    <property type="component" value="Unassembled WGS sequence"/>
</dbReference>
<gene>
    <name evidence="1" type="ORF">RRG08_025607</name>
</gene>
<accession>A0AAE0YEJ2</accession>
<dbReference type="AlphaFoldDB" id="A0AAE0YEJ2"/>
<reference evidence="1" key="1">
    <citation type="journal article" date="2023" name="G3 (Bethesda)">
        <title>A reference genome for the long-term kleptoplast-retaining sea slug Elysia crispata morphotype clarki.</title>
        <authorList>
            <person name="Eastman K.E."/>
            <person name="Pendleton A.L."/>
            <person name="Shaikh M.A."/>
            <person name="Suttiyut T."/>
            <person name="Ogas R."/>
            <person name="Tomko P."/>
            <person name="Gavelis G."/>
            <person name="Widhalm J.R."/>
            <person name="Wisecaver J.H."/>
        </authorList>
    </citation>
    <scope>NUCLEOTIDE SEQUENCE</scope>
    <source>
        <strain evidence="1">ECLA1</strain>
    </source>
</reference>
<organism evidence="1 2">
    <name type="scientific">Elysia crispata</name>
    <name type="common">lettuce slug</name>
    <dbReference type="NCBI Taxonomy" id="231223"/>
    <lineage>
        <taxon>Eukaryota</taxon>
        <taxon>Metazoa</taxon>
        <taxon>Spiralia</taxon>
        <taxon>Lophotrochozoa</taxon>
        <taxon>Mollusca</taxon>
        <taxon>Gastropoda</taxon>
        <taxon>Heterobranchia</taxon>
        <taxon>Euthyneura</taxon>
        <taxon>Panpulmonata</taxon>
        <taxon>Sacoglossa</taxon>
        <taxon>Placobranchoidea</taxon>
        <taxon>Plakobranchidae</taxon>
        <taxon>Elysia</taxon>
    </lineage>
</organism>
<proteinExistence type="predicted"/>
<evidence type="ECO:0000313" key="2">
    <source>
        <dbReference type="Proteomes" id="UP001283361"/>
    </source>
</evidence>
<sequence>MINESRSGSSPGKCVMIMGSNNDSRGKYVMINESKCESRRNCVMISESNSEPRGNCVMIWDRTQEGRYTKAKHTPVLVSQGCAAWSSPSSILWRILASKEKIYSRLKQQQLAERIDTRGNFCPVEPFCRSYDLRFTNVQVNDRKATRECPQKKLSTKIIACSQLPSQQQQTTAEIVGTTLNDTQAASGNSSAEDKFSVSHVNCSSMLRHQGSSLAGRRIITSQWSLSCGARPIIRHSQRCLRPPSDA</sequence>
<dbReference type="EMBL" id="JAWDGP010006345">
    <property type="protein sequence ID" value="KAK3742661.1"/>
    <property type="molecule type" value="Genomic_DNA"/>
</dbReference>
<protein>
    <submittedName>
        <fullName evidence="1">Uncharacterized protein</fullName>
    </submittedName>
</protein>
<comment type="caution">
    <text evidence="1">The sequence shown here is derived from an EMBL/GenBank/DDBJ whole genome shotgun (WGS) entry which is preliminary data.</text>
</comment>